<evidence type="ECO:0000256" key="4">
    <source>
        <dbReference type="ARBA" id="ARBA00022989"/>
    </source>
</evidence>
<dbReference type="PANTHER" id="PTHR43840">
    <property type="entry name" value="MITOCHONDRIAL METAL TRANSPORTER 1-RELATED"/>
    <property type="match status" value="1"/>
</dbReference>
<dbReference type="Proteomes" id="UP000294621">
    <property type="component" value="Unassembled WGS sequence"/>
</dbReference>
<keyword evidence="4 6" id="KW-1133">Transmembrane helix</keyword>
<dbReference type="InterPro" id="IPR058533">
    <property type="entry name" value="Cation_efflux_TM"/>
</dbReference>
<dbReference type="GO" id="GO:0008324">
    <property type="term" value="F:monoatomic cation transmembrane transporter activity"/>
    <property type="evidence" value="ECO:0007669"/>
    <property type="project" value="InterPro"/>
</dbReference>
<feature type="domain" description="Cation efflux protein transmembrane" evidence="7">
    <location>
        <begin position="34"/>
        <end position="235"/>
    </location>
</feature>
<keyword evidence="5 6" id="KW-0472">Membrane</keyword>
<comment type="subcellular location">
    <subcellularLocation>
        <location evidence="1">Membrane</location>
        <topology evidence="1">Multi-pass membrane protein</topology>
    </subcellularLocation>
</comment>
<evidence type="ECO:0000256" key="2">
    <source>
        <dbReference type="ARBA" id="ARBA00022448"/>
    </source>
</evidence>
<dbReference type="Gene3D" id="1.20.1510.10">
    <property type="entry name" value="Cation efflux protein transmembrane domain"/>
    <property type="match status" value="1"/>
</dbReference>
<dbReference type="SUPFAM" id="SSF161111">
    <property type="entry name" value="Cation efflux protein transmembrane domain-like"/>
    <property type="match status" value="1"/>
</dbReference>
<proteinExistence type="predicted"/>
<organism evidence="8 9">
    <name type="scientific">Arthrobacter nitrophenolicus</name>
    <dbReference type="NCBI Taxonomy" id="683150"/>
    <lineage>
        <taxon>Bacteria</taxon>
        <taxon>Bacillati</taxon>
        <taxon>Actinomycetota</taxon>
        <taxon>Actinomycetes</taxon>
        <taxon>Micrococcales</taxon>
        <taxon>Micrococcaceae</taxon>
        <taxon>Arthrobacter</taxon>
    </lineage>
</organism>
<dbReference type="RefSeq" id="WP_133348360.1">
    <property type="nucleotide sequence ID" value="NZ_SMZQ01000004.1"/>
</dbReference>
<sequence length="336" mass="36756">MIGTNSTQTVRFGHTELPPEQQEALRKARKYEWITIAFLAASTALVYAVLGNSQAMKAAWVEDILSFLPPLSFLLAARVIRKRPSEDHPYGYHRAVGIAHVVAGVALTVMGAYLIVDSAIGLLSAEHPTIGGFNFFGQTIWLGWLMITAMVLTAGPPIWLGRVKMKLAEKLHDKVLYADADMNKADWMTAAAAAVGVAGIGLGWWWADYAAAILISGSILHDGIRNTRGAVSALMDKRAMTYDDDAPHPLARRLDAYLRGLPWTREARSRIRDEGHVFHVESFVVPAAGSMPSLEQLEQAREACIAMDWKVQDMVIVPVAELPSEFLPGPTTGGER</sequence>
<gene>
    <name evidence="8" type="ORF">E2R57_08950</name>
</gene>
<dbReference type="InterPro" id="IPR027469">
    <property type="entry name" value="Cation_efflux_TMD_sf"/>
</dbReference>
<dbReference type="InterPro" id="IPR050291">
    <property type="entry name" value="CDF_Transporter"/>
</dbReference>
<evidence type="ECO:0000259" key="7">
    <source>
        <dbReference type="Pfam" id="PF01545"/>
    </source>
</evidence>
<evidence type="ECO:0000256" key="6">
    <source>
        <dbReference type="SAM" id="Phobius"/>
    </source>
</evidence>
<evidence type="ECO:0000313" key="8">
    <source>
        <dbReference type="EMBL" id="TDL37867.1"/>
    </source>
</evidence>
<dbReference type="Pfam" id="PF01545">
    <property type="entry name" value="Cation_efflux"/>
    <property type="match status" value="1"/>
</dbReference>
<dbReference type="PANTHER" id="PTHR43840:SF15">
    <property type="entry name" value="MITOCHONDRIAL METAL TRANSPORTER 1-RELATED"/>
    <property type="match status" value="1"/>
</dbReference>
<feature type="transmembrane region" description="Helical" evidence="6">
    <location>
        <begin position="135"/>
        <end position="160"/>
    </location>
</feature>
<dbReference type="EMBL" id="SMZQ01000004">
    <property type="protein sequence ID" value="TDL37867.1"/>
    <property type="molecule type" value="Genomic_DNA"/>
</dbReference>
<dbReference type="STRING" id="683150.G205_07409"/>
<dbReference type="OrthoDB" id="9806522at2"/>
<evidence type="ECO:0000256" key="5">
    <source>
        <dbReference type="ARBA" id="ARBA00023136"/>
    </source>
</evidence>
<protein>
    <submittedName>
        <fullName evidence="8">Cation transporter</fullName>
    </submittedName>
</protein>
<evidence type="ECO:0000256" key="3">
    <source>
        <dbReference type="ARBA" id="ARBA00022692"/>
    </source>
</evidence>
<evidence type="ECO:0000313" key="9">
    <source>
        <dbReference type="Proteomes" id="UP000294621"/>
    </source>
</evidence>
<keyword evidence="2" id="KW-0813">Transport</keyword>
<accession>A0A4R5Y2W6</accession>
<feature type="transmembrane region" description="Helical" evidence="6">
    <location>
        <begin position="92"/>
        <end position="115"/>
    </location>
</feature>
<dbReference type="GO" id="GO:0016020">
    <property type="term" value="C:membrane"/>
    <property type="evidence" value="ECO:0007669"/>
    <property type="project" value="UniProtKB-SubCell"/>
</dbReference>
<feature type="transmembrane region" description="Helical" evidence="6">
    <location>
        <begin position="187"/>
        <end position="207"/>
    </location>
</feature>
<comment type="caution">
    <text evidence="8">The sequence shown here is derived from an EMBL/GenBank/DDBJ whole genome shotgun (WGS) entry which is preliminary data.</text>
</comment>
<feature type="transmembrane region" description="Helical" evidence="6">
    <location>
        <begin position="64"/>
        <end position="80"/>
    </location>
</feature>
<name>A0A4R5Y2W6_9MICC</name>
<dbReference type="AlphaFoldDB" id="A0A4R5Y2W6"/>
<feature type="transmembrane region" description="Helical" evidence="6">
    <location>
        <begin position="33"/>
        <end position="52"/>
    </location>
</feature>
<reference evidence="8 9" key="1">
    <citation type="submission" date="2019-03" db="EMBL/GenBank/DDBJ databases">
        <title>Genome Sequencing and Assembly of Various Microbes Isolated from Partially Reclaimed Soil and Acid Mine Drainage (AMD) Site.</title>
        <authorList>
            <person name="Steinbock B."/>
            <person name="Bechtold R."/>
            <person name="Sevigny J.L."/>
            <person name="Thomas D."/>
            <person name="Cuthill L.R."/>
            <person name="Aveiro Johannsen E.J."/>
            <person name="Thomas K."/>
            <person name="Ghosh A."/>
        </authorList>
    </citation>
    <scope>NUCLEOTIDE SEQUENCE [LARGE SCALE GENOMIC DNA]</scope>
    <source>
        <strain evidence="8 9">S-A1</strain>
    </source>
</reference>
<keyword evidence="3 6" id="KW-0812">Transmembrane</keyword>
<evidence type="ECO:0000256" key="1">
    <source>
        <dbReference type="ARBA" id="ARBA00004141"/>
    </source>
</evidence>